<dbReference type="Gene3D" id="3.30.710.10">
    <property type="entry name" value="Potassium Channel Kv1.1, Chain A"/>
    <property type="match status" value="1"/>
</dbReference>
<accession>Q17GQ7</accession>
<evidence type="ECO:0000259" key="1">
    <source>
        <dbReference type="PROSITE" id="PS50097"/>
    </source>
</evidence>
<dbReference type="SMART" id="SM00875">
    <property type="entry name" value="BACK"/>
    <property type="match status" value="1"/>
</dbReference>
<dbReference type="HOGENOM" id="CLU_044771_0_0_1"/>
<dbReference type="PROSITE" id="PS50097">
    <property type="entry name" value="BTB"/>
    <property type="match status" value="1"/>
</dbReference>
<name>Q17GQ7_AEDAE</name>
<dbReference type="Proteomes" id="UP000682892">
    <property type="component" value="Chromosome 2"/>
</dbReference>
<dbReference type="PANTHER" id="PTHR24410:SF41">
    <property type="entry name" value="HL07962P"/>
    <property type="match status" value="1"/>
</dbReference>
<dbReference type="VEuPathDB" id="VectorBase:AAEL013883"/>
<dbReference type="Gene3D" id="1.25.40.420">
    <property type="match status" value="1"/>
</dbReference>
<dbReference type="Pfam" id="PF00651">
    <property type="entry name" value="BTB"/>
    <property type="match status" value="1"/>
</dbReference>
<dbReference type="AlphaFoldDB" id="Q17GQ7"/>
<dbReference type="Pfam" id="PF23651">
    <property type="entry name" value="TRAF_BTBD17"/>
    <property type="match status" value="1"/>
</dbReference>
<reference evidence="2" key="1">
    <citation type="submission" date="2005-10" db="EMBL/GenBank/DDBJ databases">
        <authorList>
            <person name="Loftus B.J."/>
            <person name="Nene V.M."/>
            <person name="Hannick L.I."/>
            <person name="Bidwell S."/>
            <person name="Haas B."/>
            <person name="Amedeo P."/>
            <person name="Orvis J."/>
            <person name="Wortman J.R."/>
            <person name="White O.R."/>
            <person name="Salzberg S."/>
            <person name="Shumway M."/>
            <person name="Koo H."/>
            <person name="Zhao Y."/>
            <person name="Holmes M."/>
            <person name="Miller J."/>
            <person name="Schatz M."/>
            <person name="Pop M."/>
            <person name="Pai G."/>
            <person name="Utterback T."/>
            <person name="Rogers Y.-H."/>
            <person name="Kravitz S."/>
            <person name="Fraser C.M."/>
        </authorList>
    </citation>
    <scope>NUCLEOTIDE SEQUENCE</scope>
    <source>
        <strain evidence="2">Liverpool</strain>
    </source>
</reference>
<dbReference type="PhylomeDB" id="Q17GQ7"/>
<dbReference type="Pfam" id="PF07707">
    <property type="entry name" value="BACK"/>
    <property type="match status" value="1"/>
</dbReference>
<protein>
    <submittedName>
        <fullName evidence="2">AAEL002941-PA</fullName>
    </submittedName>
</protein>
<dbReference type="SMART" id="SM00225">
    <property type="entry name" value="BTB"/>
    <property type="match status" value="1"/>
</dbReference>
<evidence type="ECO:0000313" key="2">
    <source>
        <dbReference type="EMBL" id="EAT45809.1"/>
    </source>
</evidence>
<dbReference type="InterPro" id="IPR011705">
    <property type="entry name" value="BACK"/>
</dbReference>
<organism evidence="2 3">
    <name type="scientific">Aedes aegypti</name>
    <name type="common">Yellowfever mosquito</name>
    <name type="synonym">Culex aegypti</name>
    <dbReference type="NCBI Taxonomy" id="7159"/>
    <lineage>
        <taxon>Eukaryota</taxon>
        <taxon>Metazoa</taxon>
        <taxon>Ecdysozoa</taxon>
        <taxon>Arthropoda</taxon>
        <taxon>Hexapoda</taxon>
        <taxon>Insecta</taxon>
        <taxon>Pterygota</taxon>
        <taxon>Neoptera</taxon>
        <taxon>Endopterygota</taxon>
        <taxon>Diptera</taxon>
        <taxon>Nematocera</taxon>
        <taxon>Culicoidea</taxon>
        <taxon>Culicidae</taxon>
        <taxon>Culicinae</taxon>
        <taxon>Aedini</taxon>
        <taxon>Aedes</taxon>
        <taxon>Stegomyia</taxon>
    </lineage>
</organism>
<dbReference type="InterPro" id="IPR011333">
    <property type="entry name" value="SKP1/BTB/POZ_sf"/>
</dbReference>
<feature type="domain" description="BTB" evidence="1">
    <location>
        <begin position="21"/>
        <end position="91"/>
    </location>
</feature>
<dbReference type="CDD" id="cd18292">
    <property type="entry name" value="BTB_POZ_BTBD17"/>
    <property type="match status" value="1"/>
</dbReference>
<dbReference type="InterPro" id="IPR051481">
    <property type="entry name" value="BTB-POZ/Galectin-3-binding"/>
</dbReference>
<dbReference type="eggNOG" id="KOG2075">
    <property type="taxonomic scope" value="Eukaryota"/>
</dbReference>
<dbReference type="CDD" id="cd18493">
    <property type="entry name" value="BACK_BTBD17"/>
    <property type="match status" value="1"/>
</dbReference>
<gene>
    <name evidence="2" type="ORF">AaeL_AAEL002941</name>
</gene>
<dbReference type="PANTHER" id="PTHR24410">
    <property type="entry name" value="HL07962P-RELATED"/>
    <property type="match status" value="1"/>
</dbReference>
<evidence type="ECO:0000313" key="3">
    <source>
        <dbReference type="Proteomes" id="UP000682892"/>
    </source>
</evidence>
<dbReference type="InterPro" id="IPR056184">
    <property type="entry name" value="TRAF_BTBD17"/>
</dbReference>
<sequence length="465" mass="53969">MNNSKGVLLKIANLYAEQLMSDVCLVVGANRYPAHRVILCASSDVFQVMLMNPEWNECRESVIELKEDPMCSMVFPQFLKYLYVGQIKVSIQTVMPMLELADKYNIKDLVELCVDYMMKHIAKAATQGYMVSWFQYTISLGSGHVELTQALKRFLKWNLDIVSESNDFNELCGMILVTLLQQNDLVVQSEYTLFGYLEKWLLYKKDQLDKDPEMSEEERHTIEAVFVHVRFAMMSPAELANVLVCSIFPFHKEFFIERVAIGMCYHAGQDDRIREIRSQENGALQFTPRLYTNDRWSLNMTVEEFDKIENYKNFVWCFFSQNQSNSKDSLMFFCGNFNRNPWSYSSTNFLSGGICECQSFVRSFVIYTRLFNNRLSLQIGVLISGVQNRITHIRTCHVRTAYFSNDFRVLNIDNLIPYDELQLSAVNLSPHLIGEKRDTIRLQVIIAPLGEYASTDMPTFEFKDL</sequence>
<dbReference type="SUPFAM" id="SSF54695">
    <property type="entry name" value="POZ domain"/>
    <property type="match status" value="1"/>
</dbReference>
<reference evidence="2" key="2">
    <citation type="journal article" date="2007" name="Science">
        <title>Genome sequence of Aedes aegypti, a major arbovirus vector.</title>
        <authorList>
            <person name="Nene V."/>
            <person name="Wortman J.R."/>
            <person name="Lawson D."/>
            <person name="Haas B."/>
            <person name="Kodira C."/>
            <person name="Tu Z.J."/>
            <person name="Loftus B."/>
            <person name="Xi Z."/>
            <person name="Megy K."/>
            <person name="Grabherr M."/>
            <person name="Ren Q."/>
            <person name="Zdobnov E.M."/>
            <person name="Lobo N.F."/>
            <person name="Campbell K.S."/>
            <person name="Brown S.E."/>
            <person name="Bonaldo M.F."/>
            <person name="Zhu J."/>
            <person name="Sinkins S.P."/>
            <person name="Hogenkamp D.G."/>
            <person name="Amedeo P."/>
            <person name="Arensburger P."/>
            <person name="Atkinson P.W."/>
            <person name="Bidwell S."/>
            <person name="Biedler J."/>
            <person name="Birney E."/>
            <person name="Bruggner R.V."/>
            <person name="Costas J."/>
            <person name="Coy M.R."/>
            <person name="Crabtree J."/>
            <person name="Crawford M."/>
            <person name="Debruyn B."/>
            <person name="Decaprio D."/>
            <person name="Eiglmeier K."/>
            <person name="Eisenstadt E."/>
            <person name="El-Dorry H."/>
            <person name="Gelbart W.M."/>
            <person name="Gomes S.L."/>
            <person name="Hammond M."/>
            <person name="Hannick L.I."/>
            <person name="Hogan J.R."/>
            <person name="Holmes M.H."/>
            <person name="Jaffe D."/>
            <person name="Johnston J.S."/>
            <person name="Kennedy R.C."/>
            <person name="Koo H."/>
            <person name="Kravitz S."/>
            <person name="Kriventseva E.V."/>
            <person name="Kulp D."/>
            <person name="Labutti K."/>
            <person name="Lee E."/>
            <person name="Li S."/>
            <person name="Lovin D.D."/>
            <person name="Mao C."/>
            <person name="Mauceli E."/>
            <person name="Menck C.F."/>
            <person name="Miller J.R."/>
            <person name="Montgomery P."/>
            <person name="Mori A."/>
            <person name="Nascimento A.L."/>
            <person name="Naveira H.F."/>
            <person name="Nusbaum C."/>
            <person name="O'leary S."/>
            <person name="Orvis J."/>
            <person name="Pertea M."/>
            <person name="Quesneville H."/>
            <person name="Reidenbach K.R."/>
            <person name="Rogers Y.H."/>
            <person name="Roth C.W."/>
            <person name="Schneider J.R."/>
            <person name="Schatz M."/>
            <person name="Shumway M."/>
            <person name="Stanke M."/>
            <person name="Stinson E.O."/>
            <person name="Tubio J.M."/>
            <person name="Vanzee J.P."/>
            <person name="Verjovski-Almeida S."/>
            <person name="Werner D."/>
            <person name="White O."/>
            <person name="Wyder S."/>
            <person name="Zeng Q."/>
            <person name="Zhao Q."/>
            <person name="Zhao Y."/>
            <person name="Hill C.A."/>
            <person name="Raikhel A.S."/>
            <person name="Soares M.B."/>
            <person name="Knudson D.L."/>
            <person name="Lee N.H."/>
            <person name="Galagan J."/>
            <person name="Salzberg S.L."/>
            <person name="Paulsen I.T."/>
            <person name="Dimopoulos G."/>
            <person name="Collins F.H."/>
            <person name="Birren B."/>
            <person name="Fraser-Liggett C.M."/>
            <person name="Severson D.W."/>
        </authorList>
    </citation>
    <scope>NUCLEOTIDE SEQUENCE [LARGE SCALE GENOMIC DNA]</scope>
    <source>
        <strain evidence="2">Liverpool</strain>
    </source>
</reference>
<dbReference type="OMA" id="VEPKESC"/>
<dbReference type="EMBL" id="CH477257">
    <property type="protein sequence ID" value="EAT45809.1"/>
    <property type="molecule type" value="Genomic_DNA"/>
</dbReference>
<dbReference type="PaxDb" id="7159-AAEL002941-PA"/>
<reference evidence="2" key="3">
    <citation type="submission" date="2012-09" db="EMBL/GenBank/DDBJ databases">
        <authorList>
            <consortium name="VectorBase"/>
        </authorList>
    </citation>
    <scope>NUCLEOTIDE SEQUENCE</scope>
    <source>
        <strain evidence="2">Liverpool</strain>
    </source>
</reference>
<proteinExistence type="predicted"/>
<dbReference type="InterPro" id="IPR000210">
    <property type="entry name" value="BTB/POZ_dom"/>
</dbReference>